<comment type="similarity">
    <text evidence="1">Belongs to the short-chain dehydrogenases/reductases (SDR) family.</text>
</comment>
<evidence type="ECO:0000256" key="1">
    <source>
        <dbReference type="ARBA" id="ARBA00006484"/>
    </source>
</evidence>
<comment type="caution">
    <text evidence="3">The sequence shown here is derived from an EMBL/GenBank/DDBJ whole genome shotgun (WGS) entry which is preliminary data.</text>
</comment>
<dbReference type="InterPro" id="IPR020904">
    <property type="entry name" value="Sc_DH/Rdtase_CS"/>
</dbReference>
<dbReference type="PANTHER" id="PTHR43976">
    <property type="entry name" value="SHORT CHAIN DEHYDROGENASE"/>
    <property type="match status" value="1"/>
</dbReference>
<reference evidence="3 4" key="1">
    <citation type="submission" date="2024-06" db="EMBL/GenBank/DDBJ databases">
        <title>The Natural Products Discovery Center: Release of the First 8490 Sequenced Strains for Exploring Actinobacteria Biosynthetic Diversity.</title>
        <authorList>
            <person name="Kalkreuter E."/>
            <person name="Kautsar S.A."/>
            <person name="Yang D."/>
            <person name="Bader C.D."/>
            <person name="Teijaro C.N."/>
            <person name="Fluegel L."/>
            <person name="Davis C.M."/>
            <person name="Simpson J.R."/>
            <person name="Lauterbach L."/>
            <person name="Steele A.D."/>
            <person name="Gui C."/>
            <person name="Meng S."/>
            <person name="Li G."/>
            <person name="Viehrig K."/>
            <person name="Ye F."/>
            <person name="Su P."/>
            <person name="Kiefer A.F."/>
            <person name="Nichols A."/>
            <person name="Cepeda A.J."/>
            <person name="Yan W."/>
            <person name="Fan B."/>
            <person name="Jiang Y."/>
            <person name="Adhikari A."/>
            <person name="Zheng C.-J."/>
            <person name="Schuster L."/>
            <person name="Cowan T.M."/>
            <person name="Smanski M.J."/>
            <person name="Chevrette M.G."/>
            <person name="De Carvalho L.P.S."/>
            <person name="Shen B."/>
        </authorList>
    </citation>
    <scope>NUCLEOTIDE SEQUENCE [LARGE SCALE GENOMIC DNA]</scope>
    <source>
        <strain evidence="3 4">NPDC050403</strain>
    </source>
</reference>
<evidence type="ECO:0000256" key="2">
    <source>
        <dbReference type="ARBA" id="ARBA00023002"/>
    </source>
</evidence>
<dbReference type="InterPro" id="IPR002347">
    <property type="entry name" value="SDR_fam"/>
</dbReference>
<dbReference type="PROSITE" id="PS00061">
    <property type="entry name" value="ADH_SHORT"/>
    <property type="match status" value="1"/>
</dbReference>
<dbReference type="InterPro" id="IPR051911">
    <property type="entry name" value="SDR_oxidoreductase"/>
</dbReference>
<proteinExistence type="inferred from homology"/>
<dbReference type="PRINTS" id="PR00081">
    <property type="entry name" value="GDHRDH"/>
</dbReference>
<dbReference type="RefSeq" id="WP_355085185.1">
    <property type="nucleotide sequence ID" value="NZ_JBEXKW010000013.1"/>
</dbReference>
<dbReference type="Proteomes" id="UP001551695">
    <property type="component" value="Unassembled WGS sequence"/>
</dbReference>
<sequence length="258" mass="27530">MSVVLVTGAANGMGAATAKYLAGLGYTVEACDRLDGDGHATVDVRDTEAVDAWVGSVLDRHGRIDAVVTFAAYGVVGSVEETGPDEAADLFDTNVLGTHRVVRAAMPTMRAQGAGRVVVVSSGAGAIAEPYGGWYSATKAAVERLGEALRMEVSQFGVRVSVLAPGWTVTPIIDSSLRVTRPIADYDADRGAVLTRVSGYLAQGQRAEEVARKVQEILSAARPRQTYLCGNDVRLSFWTRRLVSGRMYERLVRGYYGI</sequence>
<dbReference type="Pfam" id="PF00106">
    <property type="entry name" value="adh_short"/>
    <property type="match status" value="1"/>
</dbReference>
<evidence type="ECO:0000313" key="4">
    <source>
        <dbReference type="Proteomes" id="UP001551695"/>
    </source>
</evidence>
<keyword evidence="2" id="KW-0560">Oxidoreductase</keyword>
<dbReference type="Gene3D" id="3.40.50.720">
    <property type="entry name" value="NAD(P)-binding Rossmann-like Domain"/>
    <property type="match status" value="1"/>
</dbReference>
<accession>A0ABV3FX73</accession>
<evidence type="ECO:0000313" key="3">
    <source>
        <dbReference type="EMBL" id="MEV0710020.1"/>
    </source>
</evidence>
<dbReference type="InterPro" id="IPR036291">
    <property type="entry name" value="NAD(P)-bd_dom_sf"/>
</dbReference>
<protein>
    <submittedName>
        <fullName evidence="3">SDR family NAD(P)-dependent oxidoreductase</fullName>
    </submittedName>
</protein>
<keyword evidence="4" id="KW-1185">Reference proteome</keyword>
<gene>
    <name evidence="3" type="ORF">AB0I48_20860</name>
</gene>
<dbReference type="PANTHER" id="PTHR43976:SF16">
    <property type="entry name" value="SHORT-CHAIN DEHYDROGENASE_REDUCTASE FAMILY PROTEIN"/>
    <property type="match status" value="1"/>
</dbReference>
<name>A0ABV3FX73_9NOCA</name>
<dbReference type="EMBL" id="JBFAKC010000009">
    <property type="protein sequence ID" value="MEV0710020.1"/>
    <property type="molecule type" value="Genomic_DNA"/>
</dbReference>
<dbReference type="SUPFAM" id="SSF51735">
    <property type="entry name" value="NAD(P)-binding Rossmann-fold domains"/>
    <property type="match status" value="1"/>
</dbReference>
<organism evidence="3 4">
    <name type="scientific">Nocardia aurea</name>
    <dbReference type="NCBI Taxonomy" id="2144174"/>
    <lineage>
        <taxon>Bacteria</taxon>
        <taxon>Bacillati</taxon>
        <taxon>Actinomycetota</taxon>
        <taxon>Actinomycetes</taxon>
        <taxon>Mycobacteriales</taxon>
        <taxon>Nocardiaceae</taxon>
        <taxon>Nocardia</taxon>
    </lineage>
</organism>